<comment type="caution">
    <text evidence="1">The sequence shown here is derived from an EMBL/GenBank/DDBJ whole genome shotgun (WGS) entry which is preliminary data.</text>
</comment>
<protein>
    <submittedName>
        <fullName evidence="1">Uncharacterized protein</fullName>
    </submittedName>
</protein>
<dbReference type="RefSeq" id="WP_390235005.1">
    <property type="nucleotide sequence ID" value="NZ_JBHSWI010000001.1"/>
</dbReference>
<dbReference type="EMBL" id="JBHSWI010000001">
    <property type="protein sequence ID" value="MFC6645958.1"/>
    <property type="molecule type" value="Genomic_DNA"/>
</dbReference>
<name>A0ABW1ZAT1_9BACT</name>
<dbReference type="Proteomes" id="UP001596391">
    <property type="component" value="Unassembled WGS sequence"/>
</dbReference>
<reference evidence="2" key="1">
    <citation type="journal article" date="2019" name="Int. J. Syst. Evol. Microbiol.">
        <title>The Global Catalogue of Microorganisms (GCM) 10K type strain sequencing project: providing services to taxonomists for standard genome sequencing and annotation.</title>
        <authorList>
            <consortium name="The Broad Institute Genomics Platform"/>
            <consortium name="The Broad Institute Genome Sequencing Center for Infectious Disease"/>
            <person name="Wu L."/>
            <person name="Ma J."/>
        </authorList>
    </citation>
    <scope>NUCLEOTIDE SEQUENCE [LARGE SCALE GENOMIC DNA]</scope>
    <source>
        <strain evidence="2">CGMCC 1.16026</strain>
    </source>
</reference>
<proteinExistence type="predicted"/>
<evidence type="ECO:0000313" key="2">
    <source>
        <dbReference type="Proteomes" id="UP001596391"/>
    </source>
</evidence>
<keyword evidence="2" id="KW-1185">Reference proteome</keyword>
<organism evidence="1 2">
    <name type="scientific">Granulicella cerasi</name>
    <dbReference type="NCBI Taxonomy" id="741063"/>
    <lineage>
        <taxon>Bacteria</taxon>
        <taxon>Pseudomonadati</taxon>
        <taxon>Acidobacteriota</taxon>
        <taxon>Terriglobia</taxon>
        <taxon>Terriglobales</taxon>
        <taxon>Acidobacteriaceae</taxon>
        <taxon>Granulicella</taxon>
    </lineage>
</organism>
<evidence type="ECO:0000313" key="1">
    <source>
        <dbReference type="EMBL" id="MFC6645958.1"/>
    </source>
</evidence>
<gene>
    <name evidence="1" type="ORF">ACFQBQ_10280</name>
</gene>
<sequence>MSTAHLGTDTSTSSIGAVKGTMYGGQNPVSGAAVYLLEANATAYAGPGITASTANASKSLLTAASNTTADSNGRYYVTTDAGGGFSLTGDYTCDANQVVYLYTLGGNSGAAVNPAIGMMSVLGVCPASGGTLAAVTPYVWVNEVTTVAAAYALSGFATDATHIGYSGSAAGLVGLQNAAANFKNLVNVGTGVVNQTTPGSVTGIGNIGTVPYQKINTLANILVACVNTASSNSSACSTLFSNAQSAGSSGTIPTDTATAAINIAHNPGSNTSALYGLQTGVGTAFLPHLTAAPNDFALPVSYTGGGLNGGFMTVVDATGNVWVSNYFGNSLSKFSPQGVVASLVGSRAVV</sequence>
<accession>A0ABW1ZAT1</accession>